<accession>A0A843WWT5</accession>
<protein>
    <submittedName>
        <fullName evidence="2">Uncharacterized protein</fullName>
    </submittedName>
</protein>
<name>A0A843WWT5_COLES</name>
<dbReference type="PANTHER" id="PTHR48475:SF1">
    <property type="entry name" value="RNASE H TYPE-1 DOMAIN-CONTAINING PROTEIN"/>
    <property type="match status" value="1"/>
</dbReference>
<evidence type="ECO:0000313" key="2">
    <source>
        <dbReference type="EMBL" id="MQM12426.1"/>
    </source>
</evidence>
<feature type="region of interest" description="Disordered" evidence="1">
    <location>
        <begin position="314"/>
        <end position="350"/>
    </location>
</feature>
<sequence length="381" mass="42853">MALAERCVKLSQVPEFLEEPALVETDFEEGDSVDDGLGVYLLDFEEKDEPGDLGSEEEDPVSSYVDGMKRFDEPTMAADEPTKEINLGTDESPKFRKLTLVHTPRAQNILADSLASLASSIPIPLGRSSETVSVQRLKIPSHADPWFSQLKSPSLRVHALSKEPEIDLDDSHPWYFDIENYLKDGSFPDYATSSDRRAIHRVSERYKIIGGILYKKSLNGVYLRCLDEIESQSIVEAAYSSECGGHEPKRHWQTIQRHKMHEVHKNPLRDKSFVDIIIGACPWWYIWSLAPHSSLLSPSLGLCLRELLTSSSSLSRRRSGRGGRVAVDASGRSPPRTTDESPRDRMSSSDAKADPVLTYASYWACHCCSRRLFSTRFFKIS</sequence>
<evidence type="ECO:0000313" key="3">
    <source>
        <dbReference type="Proteomes" id="UP000652761"/>
    </source>
</evidence>
<comment type="caution">
    <text evidence="2">The sequence shown here is derived from an EMBL/GenBank/DDBJ whole genome shotgun (WGS) entry which is preliminary data.</text>
</comment>
<keyword evidence="3" id="KW-1185">Reference proteome</keyword>
<dbReference type="PANTHER" id="PTHR48475">
    <property type="entry name" value="RIBONUCLEASE H"/>
    <property type="match status" value="1"/>
</dbReference>
<dbReference type="EMBL" id="NMUH01005312">
    <property type="protein sequence ID" value="MQM12426.1"/>
    <property type="molecule type" value="Genomic_DNA"/>
</dbReference>
<proteinExistence type="predicted"/>
<gene>
    <name evidence="2" type="ORF">Taro_045344</name>
</gene>
<dbReference type="AlphaFoldDB" id="A0A843WWT5"/>
<reference evidence="2" key="1">
    <citation type="submission" date="2017-07" db="EMBL/GenBank/DDBJ databases">
        <title>Taro Niue Genome Assembly and Annotation.</title>
        <authorList>
            <person name="Atibalentja N."/>
            <person name="Keating K."/>
            <person name="Fields C.J."/>
        </authorList>
    </citation>
    <scope>NUCLEOTIDE SEQUENCE</scope>
    <source>
        <strain evidence="2">Niue_2</strain>
        <tissue evidence="2">Leaf</tissue>
    </source>
</reference>
<evidence type="ECO:0000256" key="1">
    <source>
        <dbReference type="SAM" id="MobiDB-lite"/>
    </source>
</evidence>
<feature type="compositionally biased region" description="Basic and acidic residues" evidence="1">
    <location>
        <begin position="337"/>
        <end position="350"/>
    </location>
</feature>
<organism evidence="2 3">
    <name type="scientific">Colocasia esculenta</name>
    <name type="common">Wild taro</name>
    <name type="synonym">Arum esculentum</name>
    <dbReference type="NCBI Taxonomy" id="4460"/>
    <lineage>
        <taxon>Eukaryota</taxon>
        <taxon>Viridiplantae</taxon>
        <taxon>Streptophyta</taxon>
        <taxon>Embryophyta</taxon>
        <taxon>Tracheophyta</taxon>
        <taxon>Spermatophyta</taxon>
        <taxon>Magnoliopsida</taxon>
        <taxon>Liliopsida</taxon>
        <taxon>Araceae</taxon>
        <taxon>Aroideae</taxon>
        <taxon>Colocasieae</taxon>
        <taxon>Colocasia</taxon>
    </lineage>
</organism>
<dbReference type="Proteomes" id="UP000652761">
    <property type="component" value="Unassembled WGS sequence"/>
</dbReference>
<dbReference type="OrthoDB" id="1427860at2759"/>